<comment type="caution">
    <text evidence="8">The sequence shown here is derived from an EMBL/GenBank/DDBJ whole genome shotgun (WGS) entry which is preliminary data.</text>
</comment>
<feature type="binding site" evidence="6">
    <location>
        <begin position="131"/>
        <end position="134"/>
    </location>
    <ligand>
        <name>FMN</name>
        <dbReference type="ChEBI" id="CHEBI:58210"/>
    </ligand>
</feature>
<keyword evidence="2 6" id="KW-0288">FMN</keyword>
<dbReference type="InterPro" id="IPR003680">
    <property type="entry name" value="Flavodoxin_fold"/>
</dbReference>
<feature type="domain" description="Flavodoxin-like fold" evidence="7">
    <location>
        <begin position="1"/>
        <end position="188"/>
    </location>
</feature>
<dbReference type="InterPro" id="IPR023048">
    <property type="entry name" value="NADH:quinone_OxRdtase_FMN_depd"/>
</dbReference>
<dbReference type="SUPFAM" id="SSF52218">
    <property type="entry name" value="Flavoproteins"/>
    <property type="match status" value="1"/>
</dbReference>
<dbReference type="GO" id="GO:0009055">
    <property type="term" value="F:electron transfer activity"/>
    <property type="evidence" value="ECO:0007669"/>
    <property type="project" value="UniProtKB-UniRule"/>
</dbReference>
<reference evidence="8 9" key="1">
    <citation type="submission" date="2018-03" db="EMBL/GenBank/DDBJ databases">
        <title>Bacillus urumqiensis sp. nov., a moderately haloalkaliphilic bacterium isolated from a salt lake.</title>
        <authorList>
            <person name="Zhao B."/>
            <person name="Liao Z."/>
        </authorList>
    </citation>
    <scope>NUCLEOTIDE SEQUENCE [LARGE SCALE GENOMIC DNA]</scope>
    <source>
        <strain evidence="8 9">BZ-SZ-XJ18</strain>
    </source>
</reference>
<dbReference type="EMBL" id="PVNS01000003">
    <property type="protein sequence ID" value="PRO66621.1"/>
    <property type="molecule type" value="Genomic_DNA"/>
</dbReference>
<proteinExistence type="inferred from homology"/>
<dbReference type="GO" id="GO:0010181">
    <property type="term" value="F:FMN binding"/>
    <property type="evidence" value="ECO:0007669"/>
    <property type="project" value="UniProtKB-UniRule"/>
</dbReference>
<keyword evidence="1 6" id="KW-0285">Flavoprotein</keyword>
<dbReference type="PANTHER" id="PTHR43741:SF7">
    <property type="entry name" value="FMN-DEPENDENT NADH:QUINONE OXIDOREDUCTASE"/>
    <property type="match status" value="1"/>
</dbReference>
<evidence type="ECO:0000259" key="7">
    <source>
        <dbReference type="Pfam" id="PF02525"/>
    </source>
</evidence>
<evidence type="ECO:0000313" key="9">
    <source>
        <dbReference type="Proteomes" id="UP000243650"/>
    </source>
</evidence>
<evidence type="ECO:0000256" key="2">
    <source>
        <dbReference type="ARBA" id="ARBA00022643"/>
    </source>
</evidence>
<comment type="function">
    <text evidence="6">Also exhibits azoreductase activity. Catalyzes the reductive cleavage of the azo bond in aromatic azo compounds to the corresponding amines.</text>
</comment>
<comment type="subunit">
    <text evidence="6">Homodimer.</text>
</comment>
<comment type="cofactor">
    <cofactor evidence="6">
        <name>FMN</name>
        <dbReference type="ChEBI" id="CHEBI:58210"/>
    </cofactor>
    <text evidence="6">Binds 1 FMN per subunit.</text>
</comment>
<comment type="catalytic activity">
    <reaction evidence="6">
        <text>2 a quinone + NADH + H(+) = 2 a 1,4-benzosemiquinone + NAD(+)</text>
        <dbReference type="Rhea" id="RHEA:65952"/>
        <dbReference type="ChEBI" id="CHEBI:15378"/>
        <dbReference type="ChEBI" id="CHEBI:57540"/>
        <dbReference type="ChEBI" id="CHEBI:57945"/>
        <dbReference type="ChEBI" id="CHEBI:132124"/>
        <dbReference type="ChEBI" id="CHEBI:134225"/>
    </reaction>
</comment>
<dbReference type="EC" id="1.7.1.17" evidence="6"/>
<accession>A0A2P6MK31</accession>
<keyword evidence="9" id="KW-1185">Reference proteome</keyword>
<dbReference type="AlphaFoldDB" id="A0A2P6MK31"/>
<comment type="caution">
    <text evidence="6">Lacks conserved residue(s) required for the propagation of feature annotation.</text>
</comment>
<keyword evidence="4 6" id="KW-0520">NAD</keyword>
<evidence type="ECO:0000256" key="6">
    <source>
        <dbReference type="HAMAP-Rule" id="MF_01216"/>
    </source>
</evidence>
<dbReference type="GO" id="GO:0016652">
    <property type="term" value="F:oxidoreductase activity, acting on NAD(P)H as acceptor"/>
    <property type="evidence" value="ECO:0007669"/>
    <property type="project" value="UniProtKB-UniRule"/>
</dbReference>
<sequence length="204" mass="22617">MRVLYVTANPKKEEQSYGLRLGGHFLDSLQTSFPEAEVDVLDLFQVPLPLLGEGELAAWERRSEETVTNTWVEQFLSADKVVFVTPLWNMGVPSPVKAYIDQLILPGQTFTFDDTGIRGLLQGREIVHLQSRGGVYSSGKMAAWEHGDSYIRTIFALTGASVESIIVEGTSTYPDEAEDRLEEACLSVDALVHRWKEEVGPGSV</sequence>
<evidence type="ECO:0000256" key="4">
    <source>
        <dbReference type="ARBA" id="ARBA00023027"/>
    </source>
</evidence>
<dbReference type="EC" id="1.6.5.-" evidence="6"/>
<dbReference type="GO" id="GO:0016655">
    <property type="term" value="F:oxidoreductase activity, acting on NAD(P)H, quinone or similar compound as acceptor"/>
    <property type="evidence" value="ECO:0007669"/>
    <property type="project" value="InterPro"/>
</dbReference>
<protein>
    <recommendedName>
        <fullName evidence="6">FMN dependent NADH:quinone oxidoreductase</fullName>
        <ecNumber evidence="6">1.6.5.-</ecNumber>
    </recommendedName>
    <alternativeName>
        <fullName evidence="6">Azo-dye reductase</fullName>
    </alternativeName>
    <alternativeName>
        <fullName evidence="6">FMN-dependent NADH-azo compound oxidoreductase</fullName>
    </alternativeName>
    <alternativeName>
        <fullName evidence="6">FMN-dependent NADH-azoreductase</fullName>
        <ecNumber evidence="6">1.7.1.17</ecNumber>
    </alternativeName>
</protein>
<dbReference type="PANTHER" id="PTHR43741">
    <property type="entry name" value="FMN-DEPENDENT NADH-AZOREDUCTASE 1"/>
    <property type="match status" value="1"/>
</dbReference>
<name>A0A2P6MK31_ALKUR</name>
<comment type="catalytic activity">
    <reaction evidence="5">
        <text>N,N-dimethyl-1,4-phenylenediamine + anthranilate + 2 NAD(+) = 2-(4-dimethylaminophenyl)diazenylbenzoate + 2 NADH + 2 H(+)</text>
        <dbReference type="Rhea" id="RHEA:55872"/>
        <dbReference type="ChEBI" id="CHEBI:15378"/>
        <dbReference type="ChEBI" id="CHEBI:15783"/>
        <dbReference type="ChEBI" id="CHEBI:16567"/>
        <dbReference type="ChEBI" id="CHEBI:57540"/>
        <dbReference type="ChEBI" id="CHEBI:57945"/>
        <dbReference type="ChEBI" id="CHEBI:71579"/>
        <dbReference type="EC" id="1.7.1.17"/>
    </reaction>
    <physiologicalReaction direction="right-to-left" evidence="5">
        <dbReference type="Rhea" id="RHEA:55874"/>
    </physiologicalReaction>
</comment>
<dbReference type="Gene3D" id="3.40.50.360">
    <property type="match status" value="1"/>
</dbReference>
<keyword evidence="3 6" id="KW-0560">Oxidoreductase</keyword>
<evidence type="ECO:0000313" key="8">
    <source>
        <dbReference type="EMBL" id="PRO66621.1"/>
    </source>
</evidence>
<evidence type="ECO:0000256" key="3">
    <source>
        <dbReference type="ARBA" id="ARBA00023002"/>
    </source>
</evidence>
<evidence type="ECO:0000256" key="1">
    <source>
        <dbReference type="ARBA" id="ARBA00022630"/>
    </source>
</evidence>
<comment type="similarity">
    <text evidence="6">Belongs to the azoreductase type 1 family.</text>
</comment>
<dbReference type="Pfam" id="PF02525">
    <property type="entry name" value="Flavodoxin_2"/>
    <property type="match status" value="1"/>
</dbReference>
<dbReference type="RefSeq" id="WP_105958257.1">
    <property type="nucleotide sequence ID" value="NZ_PVNS01000003.1"/>
</dbReference>
<evidence type="ECO:0000256" key="5">
    <source>
        <dbReference type="ARBA" id="ARBA00048542"/>
    </source>
</evidence>
<dbReference type="InterPro" id="IPR050104">
    <property type="entry name" value="FMN-dep_NADH:Q_OxRdtase_AzoR1"/>
</dbReference>
<dbReference type="OrthoDB" id="9805013at2"/>
<dbReference type="HAMAP" id="MF_01216">
    <property type="entry name" value="Azoreductase_type1"/>
    <property type="match status" value="1"/>
</dbReference>
<organism evidence="8 9">
    <name type="scientific">Alkalicoccus urumqiensis</name>
    <name type="common">Bacillus urumqiensis</name>
    <dbReference type="NCBI Taxonomy" id="1548213"/>
    <lineage>
        <taxon>Bacteria</taxon>
        <taxon>Bacillati</taxon>
        <taxon>Bacillota</taxon>
        <taxon>Bacilli</taxon>
        <taxon>Bacillales</taxon>
        <taxon>Bacillaceae</taxon>
        <taxon>Alkalicoccus</taxon>
    </lineage>
</organism>
<dbReference type="InterPro" id="IPR029039">
    <property type="entry name" value="Flavoprotein-like_sf"/>
</dbReference>
<comment type="function">
    <text evidence="6">Quinone reductase that provides resistance to thiol-specific stress caused by electrophilic quinones.</text>
</comment>
<dbReference type="Proteomes" id="UP000243650">
    <property type="component" value="Unassembled WGS sequence"/>
</dbReference>
<gene>
    <name evidence="6" type="primary">azoR</name>
    <name evidence="8" type="ORF">C6I21_04565</name>
</gene>